<organism evidence="2 3">
    <name type="scientific">Trichocladium antarcticum</name>
    <dbReference type="NCBI Taxonomy" id="1450529"/>
    <lineage>
        <taxon>Eukaryota</taxon>
        <taxon>Fungi</taxon>
        <taxon>Dikarya</taxon>
        <taxon>Ascomycota</taxon>
        <taxon>Pezizomycotina</taxon>
        <taxon>Sordariomycetes</taxon>
        <taxon>Sordariomycetidae</taxon>
        <taxon>Sordariales</taxon>
        <taxon>Chaetomiaceae</taxon>
        <taxon>Trichocladium</taxon>
    </lineage>
</organism>
<comment type="caution">
    <text evidence="2">The sequence shown here is derived from an EMBL/GenBank/DDBJ whole genome shotgun (WGS) entry which is preliminary data.</text>
</comment>
<evidence type="ECO:0000313" key="2">
    <source>
        <dbReference type="EMBL" id="KAK4137640.1"/>
    </source>
</evidence>
<evidence type="ECO:0000256" key="1">
    <source>
        <dbReference type="SAM" id="Phobius"/>
    </source>
</evidence>
<dbReference type="AlphaFoldDB" id="A0AAN6US17"/>
<keyword evidence="1" id="KW-0472">Membrane</keyword>
<dbReference type="Proteomes" id="UP001304895">
    <property type="component" value="Unassembled WGS sequence"/>
</dbReference>
<protein>
    <submittedName>
        <fullName evidence="2">Uncharacterized protein</fullName>
    </submittedName>
</protein>
<name>A0AAN6US17_9PEZI</name>
<keyword evidence="1" id="KW-0812">Transmembrane</keyword>
<reference evidence="2" key="1">
    <citation type="journal article" date="2023" name="Mol. Phylogenet. Evol.">
        <title>Genome-scale phylogeny and comparative genomics of the fungal order Sordariales.</title>
        <authorList>
            <person name="Hensen N."/>
            <person name="Bonometti L."/>
            <person name="Westerberg I."/>
            <person name="Brannstrom I.O."/>
            <person name="Guillou S."/>
            <person name="Cros-Aarteil S."/>
            <person name="Calhoun S."/>
            <person name="Haridas S."/>
            <person name="Kuo A."/>
            <person name="Mondo S."/>
            <person name="Pangilinan J."/>
            <person name="Riley R."/>
            <person name="LaButti K."/>
            <person name="Andreopoulos B."/>
            <person name="Lipzen A."/>
            <person name="Chen C."/>
            <person name="Yan M."/>
            <person name="Daum C."/>
            <person name="Ng V."/>
            <person name="Clum A."/>
            <person name="Steindorff A."/>
            <person name="Ohm R.A."/>
            <person name="Martin F."/>
            <person name="Silar P."/>
            <person name="Natvig D.O."/>
            <person name="Lalanne C."/>
            <person name="Gautier V."/>
            <person name="Ament-Velasquez S.L."/>
            <person name="Kruys A."/>
            <person name="Hutchinson M.I."/>
            <person name="Powell A.J."/>
            <person name="Barry K."/>
            <person name="Miller A.N."/>
            <person name="Grigoriev I.V."/>
            <person name="Debuchy R."/>
            <person name="Gladieux P."/>
            <person name="Hiltunen Thoren M."/>
            <person name="Johannesson H."/>
        </authorList>
    </citation>
    <scope>NUCLEOTIDE SEQUENCE</scope>
    <source>
        <strain evidence="2">CBS 123565</strain>
    </source>
</reference>
<keyword evidence="3" id="KW-1185">Reference proteome</keyword>
<dbReference type="EMBL" id="MU853402">
    <property type="protein sequence ID" value="KAK4137640.1"/>
    <property type="molecule type" value="Genomic_DNA"/>
</dbReference>
<evidence type="ECO:0000313" key="3">
    <source>
        <dbReference type="Proteomes" id="UP001304895"/>
    </source>
</evidence>
<sequence length="201" mass="22147">MSIACRWPAYGVPGEASKTARGGGDASRRHRSPSARFPATDLLTLALLGHPAQITRESGTPQCNTAGFPGFPIRMTGSDRNHSKAYSTPRSEIFNPMLLILFIAWALLTNWSHYYHKGIHITKQEQRQNRWAKRCCIGPFLTSRPSGIQLMPPLMPKPVLSALSHHAHAFAAIMIQSLTAPCSRAWTAAYVVMRSSDPPSK</sequence>
<proteinExistence type="predicted"/>
<feature type="transmembrane region" description="Helical" evidence="1">
    <location>
        <begin position="93"/>
        <end position="111"/>
    </location>
</feature>
<gene>
    <name evidence="2" type="ORF">BT67DRAFT_116310</name>
</gene>
<keyword evidence="1" id="KW-1133">Transmembrane helix</keyword>
<reference evidence="2" key="2">
    <citation type="submission" date="2023-05" db="EMBL/GenBank/DDBJ databases">
        <authorList>
            <consortium name="Lawrence Berkeley National Laboratory"/>
            <person name="Steindorff A."/>
            <person name="Hensen N."/>
            <person name="Bonometti L."/>
            <person name="Westerberg I."/>
            <person name="Brannstrom I.O."/>
            <person name="Guillou S."/>
            <person name="Cros-Aarteil S."/>
            <person name="Calhoun S."/>
            <person name="Haridas S."/>
            <person name="Kuo A."/>
            <person name="Mondo S."/>
            <person name="Pangilinan J."/>
            <person name="Riley R."/>
            <person name="Labutti K."/>
            <person name="Andreopoulos B."/>
            <person name="Lipzen A."/>
            <person name="Chen C."/>
            <person name="Yanf M."/>
            <person name="Daum C."/>
            <person name="Ng V."/>
            <person name="Clum A."/>
            <person name="Ohm R."/>
            <person name="Martin F."/>
            <person name="Silar P."/>
            <person name="Natvig D."/>
            <person name="Lalanne C."/>
            <person name="Gautier V."/>
            <person name="Ament-Velasquez S.L."/>
            <person name="Kruys A."/>
            <person name="Hutchinson M.I."/>
            <person name="Powell A.J."/>
            <person name="Barry K."/>
            <person name="Miller A.N."/>
            <person name="Grigoriev I.V."/>
            <person name="Debuchy R."/>
            <person name="Gladieux P."/>
            <person name="Thoren M.H."/>
            <person name="Johannesson H."/>
        </authorList>
    </citation>
    <scope>NUCLEOTIDE SEQUENCE</scope>
    <source>
        <strain evidence="2">CBS 123565</strain>
    </source>
</reference>
<accession>A0AAN6US17</accession>